<dbReference type="GO" id="GO:0003735">
    <property type="term" value="F:structural constituent of ribosome"/>
    <property type="evidence" value="ECO:0007669"/>
    <property type="project" value="InterPro"/>
</dbReference>
<feature type="region of interest" description="Disordered" evidence="7">
    <location>
        <begin position="1"/>
        <end position="25"/>
    </location>
</feature>
<dbReference type="HAMAP" id="MF_00500">
    <property type="entry name" value="Ribosomal_bS20"/>
    <property type="match status" value="1"/>
</dbReference>
<dbReference type="FunFam" id="1.20.58.110:FF:000001">
    <property type="entry name" value="30S ribosomal protein S20"/>
    <property type="match status" value="1"/>
</dbReference>
<dbReference type="AlphaFoldDB" id="A0A381Y477"/>
<keyword evidence="3" id="KW-0699">rRNA-binding</keyword>
<evidence type="ECO:0000256" key="5">
    <source>
        <dbReference type="ARBA" id="ARBA00022980"/>
    </source>
</evidence>
<gene>
    <name evidence="8" type="ORF">METZ01_LOCUS124534</name>
</gene>
<organism evidence="8">
    <name type="scientific">marine metagenome</name>
    <dbReference type="NCBI Taxonomy" id="408172"/>
    <lineage>
        <taxon>unclassified sequences</taxon>
        <taxon>metagenomes</taxon>
        <taxon>ecological metagenomes</taxon>
    </lineage>
</organism>
<evidence type="ECO:0000256" key="2">
    <source>
        <dbReference type="ARBA" id="ARBA00007634"/>
    </source>
</evidence>
<evidence type="ECO:0000256" key="3">
    <source>
        <dbReference type="ARBA" id="ARBA00022730"/>
    </source>
</evidence>
<feature type="non-terminal residue" evidence="8">
    <location>
        <position position="1"/>
    </location>
</feature>
<reference evidence="8" key="1">
    <citation type="submission" date="2018-05" db="EMBL/GenBank/DDBJ databases">
        <authorList>
            <person name="Lanie J.A."/>
            <person name="Ng W.-L."/>
            <person name="Kazmierczak K.M."/>
            <person name="Andrzejewski T.M."/>
            <person name="Davidsen T.M."/>
            <person name="Wayne K.J."/>
            <person name="Tettelin H."/>
            <person name="Glass J.I."/>
            <person name="Rusch D."/>
            <person name="Podicherti R."/>
            <person name="Tsui H.-C.T."/>
            <person name="Winkler M.E."/>
        </authorList>
    </citation>
    <scope>NUCLEOTIDE SEQUENCE</scope>
</reference>
<evidence type="ECO:0000313" key="8">
    <source>
        <dbReference type="EMBL" id="SVA71680.1"/>
    </source>
</evidence>
<dbReference type="GO" id="GO:0006412">
    <property type="term" value="P:translation"/>
    <property type="evidence" value="ECO:0007669"/>
    <property type="project" value="InterPro"/>
</dbReference>
<feature type="compositionally biased region" description="Basic residues" evidence="7">
    <location>
        <begin position="1"/>
        <end position="20"/>
    </location>
</feature>
<evidence type="ECO:0000256" key="1">
    <source>
        <dbReference type="ARBA" id="ARBA00003134"/>
    </source>
</evidence>
<evidence type="ECO:0000256" key="7">
    <source>
        <dbReference type="SAM" id="MobiDB-lite"/>
    </source>
</evidence>
<keyword evidence="5" id="KW-0689">Ribosomal protein</keyword>
<dbReference type="Gene3D" id="1.20.58.110">
    <property type="entry name" value="Ribosomal protein S20"/>
    <property type="match status" value="1"/>
</dbReference>
<dbReference type="GO" id="GO:0005829">
    <property type="term" value="C:cytosol"/>
    <property type="evidence" value="ECO:0007669"/>
    <property type="project" value="TreeGrafter"/>
</dbReference>
<evidence type="ECO:0000256" key="4">
    <source>
        <dbReference type="ARBA" id="ARBA00022884"/>
    </source>
</evidence>
<accession>A0A381Y477</accession>
<dbReference type="GO" id="GO:0015935">
    <property type="term" value="C:small ribosomal subunit"/>
    <property type="evidence" value="ECO:0007669"/>
    <property type="project" value="TreeGrafter"/>
</dbReference>
<evidence type="ECO:0000256" key="6">
    <source>
        <dbReference type="ARBA" id="ARBA00023274"/>
    </source>
</evidence>
<dbReference type="NCBIfam" id="TIGR00029">
    <property type="entry name" value="S20"/>
    <property type="match status" value="1"/>
</dbReference>
<comment type="function">
    <text evidence="1">Binds directly to 16S ribosomal RNA.</text>
</comment>
<name>A0A381Y477_9ZZZZ</name>
<protein>
    <recommendedName>
        <fullName evidence="9">30S ribosomal protein S20</fullName>
    </recommendedName>
</protein>
<evidence type="ECO:0008006" key="9">
    <source>
        <dbReference type="Google" id="ProtNLM"/>
    </source>
</evidence>
<proteinExistence type="inferred from homology"/>
<comment type="similarity">
    <text evidence="2">Belongs to the bacterial ribosomal protein bS20 family.</text>
</comment>
<dbReference type="InterPro" id="IPR002583">
    <property type="entry name" value="Ribosomal_bS20"/>
</dbReference>
<dbReference type="SUPFAM" id="SSF46992">
    <property type="entry name" value="Ribosomal protein S20"/>
    <property type="match status" value="1"/>
</dbReference>
<dbReference type="PANTHER" id="PTHR33398">
    <property type="entry name" value="30S RIBOSOMAL PROTEIN S20"/>
    <property type="match status" value="1"/>
</dbReference>
<dbReference type="InterPro" id="IPR036510">
    <property type="entry name" value="Ribosomal_bS20_sf"/>
</dbReference>
<dbReference type="Pfam" id="PF01649">
    <property type="entry name" value="Ribosomal_S20p"/>
    <property type="match status" value="1"/>
</dbReference>
<keyword evidence="6" id="KW-0687">Ribonucleoprotein</keyword>
<sequence length="90" mass="10159">VANHKSAIKAHRQNLKHRERNRQERTRLRTALKSIRASIDAGDTNSAQSVLRDTVSLIDKMASKKIIHNNTAGRYKSRLVKQIEKLSASA</sequence>
<keyword evidence="4" id="KW-0694">RNA-binding</keyword>
<dbReference type="PANTHER" id="PTHR33398:SF1">
    <property type="entry name" value="SMALL RIBOSOMAL SUBUNIT PROTEIN BS20C"/>
    <property type="match status" value="1"/>
</dbReference>
<dbReference type="GO" id="GO:0070181">
    <property type="term" value="F:small ribosomal subunit rRNA binding"/>
    <property type="evidence" value="ECO:0007669"/>
    <property type="project" value="TreeGrafter"/>
</dbReference>
<dbReference type="EMBL" id="UINC01017326">
    <property type="protein sequence ID" value="SVA71680.1"/>
    <property type="molecule type" value="Genomic_DNA"/>
</dbReference>